<dbReference type="Proteomes" id="UP001179842">
    <property type="component" value="Chromosome"/>
</dbReference>
<dbReference type="EMBL" id="CP122979">
    <property type="protein sequence ID" value="WGI36330.1"/>
    <property type="molecule type" value="Genomic_DNA"/>
</dbReference>
<feature type="transmembrane region" description="Helical" evidence="12">
    <location>
        <begin position="453"/>
        <end position="473"/>
    </location>
</feature>
<dbReference type="NCBIfam" id="TIGR00830">
    <property type="entry name" value="PTBA"/>
    <property type="match status" value="1"/>
</dbReference>
<evidence type="ECO:0000256" key="5">
    <source>
        <dbReference type="ARBA" id="ARBA00022679"/>
    </source>
</evidence>
<evidence type="ECO:0000256" key="2">
    <source>
        <dbReference type="ARBA" id="ARBA00022448"/>
    </source>
</evidence>
<gene>
    <name evidence="16" type="ORF">QEG99_02525</name>
</gene>
<evidence type="ECO:0000256" key="6">
    <source>
        <dbReference type="ARBA" id="ARBA00022683"/>
    </source>
</evidence>
<dbReference type="PANTHER" id="PTHR30009:SF20">
    <property type="entry name" value="PTS SYSTEM GLUCOSE-SPECIFIC EIICB COMPONENT-RELATED"/>
    <property type="match status" value="1"/>
</dbReference>
<dbReference type="Gene3D" id="2.70.70.10">
    <property type="entry name" value="Glucose Permease (Domain IIA)"/>
    <property type="match status" value="1"/>
</dbReference>
<evidence type="ECO:0000259" key="15">
    <source>
        <dbReference type="PROSITE" id="PS51103"/>
    </source>
</evidence>
<evidence type="ECO:0000259" key="13">
    <source>
        <dbReference type="PROSITE" id="PS51093"/>
    </source>
</evidence>
<feature type="domain" description="PTS EIIC type-1" evidence="15">
    <location>
        <begin position="19"/>
        <end position="512"/>
    </location>
</feature>
<evidence type="ECO:0000256" key="9">
    <source>
        <dbReference type="ARBA" id="ARBA00022989"/>
    </source>
</evidence>
<keyword evidence="3" id="KW-1003">Cell membrane</keyword>
<dbReference type="Pfam" id="PF00367">
    <property type="entry name" value="PTS_EIIB"/>
    <property type="match status" value="1"/>
</dbReference>
<dbReference type="InterPro" id="IPR011055">
    <property type="entry name" value="Dup_hybrid_motif"/>
</dbReference>
<dbReference type="NCBIfam" id="TIGR00826">
    <property type="entry name" value="EIIB_glc"/>
    <property type="match status" value="1"/>
</dbReference>
<feature type="transmembrane region" description="Helical" evidence="12">
    <location>
        <begin position="196"/>
        <end position="219"/>
    </location>
</feature>
<keyword evidence="9 12" id="KW-1133">Transmembrane helix</keyword>
<proteinExistence type="predicted"/>
<dbReference type="Pfam" id="PF02378">
    <property type="entry name" value="PTS_EIIC"/>
    <property type="match status" value="1"/>
</dbReference>
<dbReference type="PROSITE" id="PS00371">
    <property type="entry name" value="PTS_EIIA_TYPE_1_HIS"/>
    <property type="match status" value="1"/>
</dbReference>
<keyword evidence="5" id="KW-0808">Transferase</keyword>
<dbReference type="RefSeq" id="WP_280101631.1">
    <property type="nucleotide sequence ID" value="NZ_CP122979.1"/>
</dbReference>
<feature type="active site" description="Phosphocysteine intermediate; for EIIB activity" evidence="11">
    <location>
        <position position="561"/>
    </location>
</feature>
<keyword evidence="6" id="KW-0598">Phosphotransferase system</keyword>
<dbReference type="InterPro" id="IPR036878">
    <property type="entry name" value="Glu_permease_IIB"/>
</dbReference>
<dbReference type="InterPro" id="IPR013013">
    <property type="entry name" value="PTS_EIIC_1"/>
</dbReference>
<feature type="transmembrane region" description="Helical" evidence="12">
    <location>
        <begin position="99"/>
        <end position="118"/>
    </location>
</feature>
<dbReference type="InterPro" id="IPR003352">
    <property type="entry name" value="PTS_EIIC"/>
</dbReference>
<evidence type="ECO:0000256" key="1">
    <source>
        <dbReference type="ARBA" id="ARBA00004651"/>
    </source>
</evidence>
<evidence type="ECO:0000256" key="7">
    <source>
        <dbReference type="ARBA" id="ARBA00022692"/>
    </source>
</evidence>
<keyword evidence="4" id="KW-0762">Sugar transport</keyword>
<keyword evidence="2" id="KW-0813">Transport</keyword>
<feature type="transmembrane region" description="Helical" evidence="12">
    <location>
        <begin position="373"/>
        <end position="391"/>
    </location>
</feature>
<dbReference type="PROSITE" id="PS51093">
    <property type="entry name" value="PTS_EIIA_TYPE_1"/>
    <property type="match status" value="1"/>
</dbReference>
<feature type="transmembrane region" description="Helical" evidence="12">
    <location>
        <begin position="30"/>
        <end position="55"/>
    </location>
</feature>
<evidence type="ECO:0000256" key="3">
    <source>
        <dbReference type="ARBA" id="ARBA00022475"/>
    </source>
</evidence>
<feature type="transmembrane region" description="Helical" evidence="12">
    <location>
        <begin position="479"/>
        <end position="500"/>
    </location>
</feature>
<dbReference type="InterPro" id="IPR001127">
    <property type="entry name" value="PTS_EIIA_1_perm"/>
</dbReference>
<dbReference type="Gene3D" id="3.30.1360.60">
    <property type="entry name" value="Glucose permease domain IIB"/>
    <property type="match status" value="1"/>
</dbReference>
<protein>
    <submittedName>
        <fullName evidence="16">Glucose PTS transporter subunit IIA</fullName>
    </submittedName>
</protein>
<dbReference type="InterPro" id="IPR050429">
    <property type="entry name" value="PTS_Glucose_EIICBA"/>
</dbReference>
<evidence type="ECO:0000313" key="17">
    <source>
        <dbReference type="Proteomes" id="UP001179842"/>
    </source>
</evidence>
<dbReference type="InterPro" id="IPR018113">
    <property type="entry name" value="PTrfase_EIIB_Cys"/>
</dbReference>
<keyword evidence="10 12" id="KW-0472">Membrane</keyword>
<feature type="domain" description="PTS EIIB type-1" evidence="14">
    <location>
        <begin position="539"/>
        <end position="621"/>
    </location>
</feature>
<keyword evidence="8" id="KW-0418">Kinase</keyword>
<evidence type="ECO:0000256" key="11">
    <source>
        <dbReference type="PROSITE-ProRule" id="PRU00421"/>
    </source>
</evidence>
<evidence type="ECO:0000313" key="16">
    <source>
        <dbReference type="EMBL" id="WGI36330.1"/>
    </source>
</evidence>
<dbReference type="CDD" id="cd00212">
    <property type="entry name" value="PTS_IIB_glc"/>
    <property type="match status" value="1"/>
</dbReference>
<sequence length="842" mass="91879">MSITKRENKVKVNNKNGSTKLKLILSKISGAFMLPIAVMAIAGFFLGVGATIVSLGKDNEGVRVFGLFIQNLGDPVFGALPILFTAAFVVSFTNDAGSAVFSGIVGYFIFLGLQTPFITEVKGPLSDKNYGYNVLFSAGRDLDASKEIVKSQFGILSLQTSIFGAILVGMIVSYLYNKFYTIQLPQIISFFGGKRFVPLISIVAMIPLSLVFLIFWPWIGTALNYFGNLLNRAPGGLESLAFGFIERSLIPFGLHHAFYAPLWYSGVGGDVNSLLAPKIASGEFGTINDYNPDVLKDVSYITAHQLLDLVKLEPEKWQGDSRISNAAIGLTGNNIAYNLKDASGEFKTHYLPVFKFFQDVLGLKIGRYMQGKYAFMPFALPAAAGAMIMAAPKENRKMAISAVVPSALTSVVTGVTEPIEFTFLFLAPYMFWGFHAAMAGLAFMFMNLFGAHIGMSFSGGLLDLIIYGIVPVLKGTQFWWAAVIGLVYAPIYYLVFYYVIKWKNLETPGRGSNVKLFTKSDFNSKKSDSVDKTKKSNLSSTEKEIVLAFGGWDNITGYNNCASRLRYDVVDVSKVNEERLKHAGAKGVKFAGGNHVQVIFGPIAEQLNSKLSANKGADLGESIFDKKEETKKVEVNRVNLVQQQKVETKVTPAPAPVVKIPAVQKPVAESKPVVETKSVVESKPVSDGKVTSLKGVTFGIVRPIDKLEDGVFSEKMLGDGVAISVPKNIRIAKIYAPFDAVVASAFPTKHAYGLTSKEGIDVFIHIGIDTVKLSGKGFTSFVEQGQKVSEGDLIAEVDMEYVRKHVPVTDVIYTVLDSSVKNKIESIEQGRLTHDRVVMRVK</sequence>
<feature type="domain" description="PTS EIIA type-1" evidence="13">
    <location>
        <begin position="709"/>
        <end position="818"/>
    </location>
</feature>
<dbReference type="PROSITE" id="PS51103">
    <property type="entry name" value="PTS_EIIC_TYPE_1"/>
    <property type="match status" value="1"/>
</dbReference>
<keyword evidence="7 12" id="KW-0812">Transmembrane</keyword>
<feature type="transmembrane region" description="Helical" evidence="12">
    <location>
        <begin position="153"/>
        <end position="176"/>
    </location>
</feature>
<evidence type="ECO:0000259" key="14">
    <source>
        <dbReference type="PROSITE" id="PS51098"/>
    </source>
</evidence>
<evidence type="ECO:0000256" key="4">
    <source>
        <dbReference type="ARBA" id="ARBA00022597"/>
    </source>
</evidence>
<dbReference type="SUPFAM" id="SSF55604">
    <property type="entry name" value="Glucose permease domain IIB"/>
    <property type="match status" value="1"/>
</dbReference>
<keyword evidence="17" id="KW-1185">Reference proteome</keyword>
<evidence type="ECO:0000256" key="12">
    <source>
        <dbReference type="SAM" id="Phobius"/>
    </source>
</evidence>
<dbReference type="PANTHER" id="PTHR30009">
    <property type="entry name" value="CYTOCHROME C-TYPE SYNTHESIS PROTEIN AND PTS TRANSMEMBRANE COMPONENT"/>
    <property type="match status" value="1"/>
</dbReference>
<name>A0ABY8LUE0_9BACT</name>
<accession>A0ABY8LUE0</accession>
<dbReference type="PROSITE" id="PS51098">
    <property type="entry name" value="PTS_EIIB_TYPE_1"/>
    <property type="match status" value="1"/>
</dbReference>
<feature type="transmembrane region" description="Helical" evidence="12">
    <location>
        <begin position="75"/>
        <end position="92"/>
    </location>
</feature>
<reference evidence="16" key="1">
    <citation type="submission" date="2023-04" db="EMBL/GenBank/DDBJ databases">
        <title>Completed genome of Mycoplasma lagogenitalium type strain 12MS.</title>
        <authorList>
            <person name="Spergser J."/>
        </authorList>
    </citation>
    <scope>NUCLEOTIDE SEQUENCE</scope>
    <source>
        <strain evidence="16">12MS</strain>
    </source>
</reference>
<organism evidence="16 17">
    <name type="scientific">Mesomycoplasma lagogenitalium</name>
    <dbReference type="NCBI Taxonomy" id="171286"/>
    <lineage>
        <taxon>Bacteria</taxon>
        <taxon>Bacillati</taxon>
        <taxon>Mycoplasmatota</taxon>
        <taxon>Mycoplasmoidales</taxon>
        <taxon>Metamycoplasmataceae</taxon>
        <taxon>Mesomycoplasma</taxon>
    </lineage>
</organism>
<dbReference type="SUPFAM" id="SSF51261">
    <property type="entry name" value="Duplicated hybrid motif"/>
    <property type="match status" value="1"/>
</dbReference>
<evidence type="ECO:0000256" key="8">
    <source>
        <dbReference type="ARBA" id="ARBA00022777"/>
    </source>
</evidence>
<dbReference type="InterPro" id="IPR001996">
    <property type="entry name" value="PTS_IIB_1"/>
</dbReference>
<feature type="transmembrane region" description="Helical" evidence="12">
    <location>
        <begin position="421"/>
        <end position="446"/>
    </location>
</feature>
<comment type="subcellular location">
    <subcellularLocation>
        <location evidence="1">Cell membrane</location>
        <topology evidence="1">Multi-pass membrane protein</topology>
    </subcellularLocation>
</comment>
<dbReference type="Pfam" id="PF00358">
    <property type="entry name" value="PTS_EIIA_1"/>
    <property type="match status" value="1"/>
</dbReference>
<evidence type="ECO:0000256" key="10">
    <source>
        <dbReference type="ARBA" id="ARBA00023136"/>
    </source>
</evidence>